<comment type="caution">
    <text evidence="6">The sequence shown here is derived from an EMBL/GenBank/DDBJ whole genome shotgun (WGS) entry which is preliminary data.</text>
</comment>
<keyword evidence="3" id="KW-0804">Transcription</keyword>
<dbReference type="InterPro" id="IPR036271">
    <property type="entry name" value="Tet_transcr_reg_TetR-rel_C_sf"/>
</dbReference>
<evidence type="ECO:0000313" key="6">
    <source>
        <dbReference type="EMBL" id="HJF50125.1"/>
    </source>
</evidence>
<evidence type="ECO:0000256" key="3">
    <source>
        <dbReference type="ARBA" id="ARBA00023163"/>
    </source>
</evidence>
<dbReference type="PANTHER" id="PTHR30055">
    <property type="entry name" value="HTH-TYPE TRANSCRIPTIONAL REGULATOR RUTR"/>
    <property type="match status" value="1"/>
</dbReference>
<evidence type="ECO:0000313" key="7">
    <source>
        <dbReference type="Proteomes" id="UP000775129"/>
    </source>
</evidence>
<dbReference type="InterPro" id="IPR025996">
    <property type="entry name" value="MT1864/Rv1816-like_C"/>
</dbReference>
<dbReference type="GO" id="GO:0003700">
    <property type="term" value="F:DNA-binding transcription factor activity"/>
    <property type="evidence" value="ECO:0007669"/>
    <property type="project" value="TreeGrafter"/>
</dbReference>
<evidence type="ECO:0000259" key="5">
    <source>
        <dbReference type="PROSITE" id="PS50977"/>
    </source>
</evidence>
<gene>
    <name evidence="6" type="ORF">K8W24_10055</name>
</gene>
<reference evidence="6" key="1">
    <citation type="journal article" date="2021" name="PeerJ">
        <title>Extensive microbial diversity within the chicken gut microbiome revealed by metagenomics and culture.</title>
        <authorList>
            <person name="Gilroy R."/>
            <person name="Ravi A."/>
            <person name="Getino M."/>
            <person name="Pursley I."/>
            <person name="Horton D.L."/>
            <person name="Alikhan N.F."/>
            <person name="Baker D."/>
            <person name="Gharbi K."/>
            <person name="Hall N."/>
            <person name="Watson M."/>
            <person name="Adriaenssens E.M."/>
            <person name="Foster-Nyarko E."/>
            <person name="Jarju S."/>
            <person name="Secka A."/>
            <person name="Antonio M."/>
            <person name="Oren A."/>
            <person name="Chaudhuri R.R."/>
            <person name="La Ragione R."/>
            <person name="Hildebrand F."/>
            <person name="Pallen M.J."/>
        </authorList>
    </citation>
    <scope>NUCLEOTIDE SEQUENCE</scope>
    <source>
        <strain evidence="6">1647</strain>
    </source>
</reference>
<dbReference type="InterPro" id="IPR009057">
    <property type="entry name" value="Homeodomain-like_sf"/>
</dbReference>
<dbReference type="Gene3D" id="1.10.357.10">
    <property type="entry name" value="Tetracycline Repressor, domain 2"/>
    <property type="match status" value="1"/>
</dbReference>
<dbReference type="Pfam" id="PF00440">
    <property type="entry name" value="TetR_N"/>
    <property type="match status" value="1"/>
</dbReference>
<dbReference type="SUPFAM" id="SSF48498">
    <property type="entry name" value="Tetracyclin repressor-like, C-terminal domain"/>
    <property type="match status" value="1"/>
</dbReference>
<dbReference type="AlphaFoldDB" id="A0A921KQX0"/>
<dbReference type="Proteomes" id="UP000775129">
    <property type="component" value="Unassembled WGS sequence"/>
</dbReference>
<protein>
    <submittedName>
        <fullName evidence="6">TetR/AcrR family transcriptional regulator</fullName>
    </submittedName>
</protein>
<keyword evidence="2 4" id="KW-0238">DNA-binding</keyword>
<dbReference type="SUPFAM" id="SSF46689">
    <property type="entry name" value="Homeodomain-like"/>
    <property type="match status" value="1"/>
</dbReference>
<evidence type="ECO:0000256" key="2">
    <source>
        <dbReference type="ARBA" id="ARBA00023125"/>
    </source>
</evidence>
<accession>A0A921KQX0</accession>
<evidence type="ECO:0000256" key="4">
    <source>
        <dbReference type="PROSITE-ProRule" id="PRU00335"/>
    </source>
</evidence>
<feature type="DNA-binding region" description="H-T-H motif" evidence="4">
    <location>
        <begin position="35"/>
        <end position="54"/>
    </location>
</feature>
<dbReference type="EMBL" id="DYWO01000300">
    <property type="protein sequence ID" value="HJF50125.1"/>
    <property type="molecule type" value="Genomic_DNA"/>
</dbReference>
<feature type="domain" description="HTH tetR-type" evidence="5">
    <location>
        <begin position="12"/>
        <end position="72"/>
    </location>
</feature>
<dbReference type="PANTHER" id="PTHR30055:SF220">
    <property type="entry name" value="TETR-FAMILY REGULATORY PROTEIN"/>
    <property type="match status" value="1"/>
</dbReference>
<dbReference type="Pfam" id="PF13305">
    <property type="entry name" value="TetR_C_33"/>
    <property type="match status" value="1"/>
</dbReference>
<dbReference type="GO" id="GO:0000976">
    <property type="term" value="F:transcription cis-regulatory region binding"/>
    <property type="evidence" value="ECO:0007669"/>
    <property type="project" value="TreeGrafter"/>
</dbReference>
<organism evidence="6 7">
    <name type="scientific">Brachybacterium paraconglomeratum</name>
    <dbReference type="NCBI Taxonomy" id="173362"/>
    <lineage>
        <taxon>Bacteria</taxon>
        <taxon>Bacillati</taxon>
        <taxon>Actinomycetota</taxon>
        <taxon>Actinomycetes</taxon>
        <taxon>Micrococcales</taxon>
        <taxon>Dermabacteraceae</taxon>
        <taxon>Brachybacterium</taxon>
    </lineage>
</organism>
<name>A0A921KQX0_9MICO</name>
<dbReference type="InterPro" id="IPR050109">
    <property type="entry name" value="HTH-type_TetR-like_transc_reg"/>
</dbReference>
<keyword evidence="1" id="KW-0805">Transcription regulation</keyword>
<dbReference type="PROSITE" id="PS50977">
    <property type="entry name" value="HTH_TETR_2"/>
    <property type="match status" value="1"/>
</dbReference>
<sequence length="199" mass="21427">MTETEERPYHHGSLRDALLSAAERTLRAQGQDELSLRELARQIGVSHAAPRRHFRDRQALLDALSITGFERLGAKLEAAIEAADDDFASRLHDAVGAFVRFATQDAALLELMFSTKHRDGAEEVREAASAAFATLPGLIEQGQAEGLLAAGTSSRAGIVLLATVQGIATLINGGMVEAERLDELVDAAVEQFLRGNRPD</sequence>
<dbReference type="InterPro" id="IPR001647">
    <property type="entry name" value="HTH_TetR"/>
</dbReference>
<evidence type="ECO:0000256" key="1">
    <source>
        <dbReference type="ARBA" id="ARBA00023015"/>
    </source>
</evidence>
<reference evidence="6" key="2">
    <citation type="submission" date="2021-09" db="EMBL/GenBank/DDBJ databases">
        <authorList>
            <person name="Gilroy R."/>
        </authorList>
    </citation>
    <scope>NUCLEOTIDE SEQUENCE</scope>
    <source>
        <strain evidence="6">1647</strain>
    </source>
</reference>
<proteinExistence type="predicted"/>